<dbReference type="GO" id="GO:0006287">
    <property type="term" value="P:base-excision repair, gap-filling"/>
    <property type="evidence" value="ECO:0007669"/>
    <property type="project" value="TreeGrafter"/>
</dbReference>
<comment type="catalytic activity">
    <reaction evidence="7">
        <text>DNA(n) + a 2'-deoxyribonucleoside 5'-triphosphate = DNA(n+1) + diphosphate</text>
        <dbReference type="Rhea" id="RHEA:22508"/>
        <dbReference type="Rhea" id="RHEA-COMP:17339"/>
        <dbReference type="Rhea" id="RHEA-COMP:17340"/>
        <dbReference type="ChEBI" id="CHEBI:33019"/>
        <dbReference type="ChEBI" id="CHEBI:61560"/>
        <dbReference type="ChEBI" id="CHEBI:173112"/>
        <dbReference type="EC" id="2.7.7.7"/>
    </reaction>
</comment>
<keyword evidence="3" id="KW-0808">Transferase</keyword>
<evidence type="ECO:0000259" key="9">
    <source>
        <dbReference type="Pfam" id="PF03104"/>
    </source>
</evidence>
<dbReference type="PANTHER" id="PTHR10322:SF23">
    <property type="entry name" value="DNA POLYMERASE DELTA CATALYTIC SUBUNIT"/>
    <property type="match status" value="1"/>
</dbReference>
<dbReference type="Gene3D" id="3.30.420.10">
    <property type="entry name" value="Ribonuclease H-like superfamily/Ribonuclease H"/>
    <property type="match status" value="1"/>
</dbReference>
<reference evidence="10" key="1">
    <citation type="journal article" date="2020" name="Nature">
        <title>Giant virus diversity and host interactions through global metagenomics.</title>
        <authorList>
            <person name="Schulz F."/>
            <person name="Roux S."/>
            <person name="Paez-Espino D."/>
            <person name="Jungbluth S."/>
            <person name="Walsh D.A."/>
            <person name="Denef V.J."/>
            <person name="McMahon K.D."/>
            <person name="Konstantinidis K.T."/>
            <person name="Eloe-Fadrosh E.A."/>
            <person name="Kyrpides N.C."/>
            <person name="Woyke T."/>
        </authorList>
    </citation>
    <scope>NUCLEOTIDE SEQUENCE</scope>
    <source>
        <strain evidence="10">GVMAG-S-1040241-154</strain>
    </source>
</reference>
<dbReference type="Gene3D" id="3.30.342.10">
    <property type="entry name" value="DNA Polymerase, chain B, domain 1"/>
    <property type="match status" value="1"/>
</dbReference>
<dbReference type="GO" id="GO:0003677">
    <property type="term" value="F:DNA binding"/>
    <property type="evidence" value="ECO:0007669"/>
    <property type="project" value="UniProtKB-KW"/>
</dbReference>
<dbReference type="InterPro" id="IPR023211">
    <property type="entry name" value="DNA_pol_palm_dom_sf"/>
</dbReference>
<evidence type="ECO:0000256" key="2">
    <source>
        <dbReference type="ARBA" id="ARBA00012417"/>
    </source>
</evidence>
<keyword evidence="6" id="KW-0238">DNA-binding</keyword>
<evidence type="ECO:0000256" key="4">
    <source>
        <dbReference type="ARBA" id="ARBA00022695"/>
    </source>
</evidence>
<sequence>MEFPRKTIPDLSDNSTELVFQITDWYIPESDKSRPKKSYDEEQDLYTILLYGNTQKCETVSVNIVDYKPYFYVKPPSDWDDISDKEFSKRLAKLNTILQNEKYDAEWQGKKYQKKIIAKQYLEHFEDLTFVKKKEFWGFTNDKLFRYIKVSVLSLALFNSLKYYFQSRKKEGFKLYESNIDPFIRYIHEQNIKPCGWVSIKDYNLVDNQTRCDYNIETKYSNVIPLDINKISPLLIASFDIECTSSHGDFPVAKKDYKKVAQDLVLVARAGYEIDKEYLVYWLQNIYISDTEIEDNLIINKVYPKKKVDIDTIEGLIEKDIPTMIKILDKISEVNVEDDDEDNDDDTKKKLNISEINKMEDDLNKILTKALPSLLGDEIIQIGTTVHKYGSDEIIYKNIVSLNTCDSIENCDIIECNNEKKLIREWKRIITELNPDILIGYNIFGFDMDYIWQRTIELGINEDFSMGLGRKITRKCDLKRQELSSSALGENVLKYFDMDGIIIIDLFKVMQKDHKLDSYKLDNVSSIFLGDKKDDLKPKELFEKFKGNSADRCVIAKYCIQDCALVNRLLHKLKILENNIGMGNVCLVPLNFLFRRGQGIKVFSLIAKYCMDKEFVIPVINNFNNLDIDTDGYEGAVVLDPKEGIYLNDPIVVFDYGSLYPSSMIARDLSHDRYIIDDKYIINDPNIDYIDVSYDLYEGKGDKKKKVGIKTCKFANVKDADGKPKRGIIAQILMMLLQERKNTRKKIEYQTITTSTSEVFTGFVSKKDNITNIIDIDTNKSVDINTSDIIDIKETYTNFEQDVFDALQLAYKVTANSLYGQIGARTSPIYLKEIAACTTATGREMIMTAKDFVEENYNAEVIYGDTDSIFCKFPLKDSNSNPVYGKQALEYAINIGKKVEKHIASIMPYPQKLNYEKSLYPFIIFSKKRYVGNLYEFDINKFKQKSMGIVLKRRDNANIVKKIYGGVIDILLNKQDLNESIKFLNDELTDLVNGATPISDLIITKSLRSSYKDPTKIAHKVLADRIGSRDPGNKPVANDRIPYVYIKIKNVDKNTLQGDRIENPDYIVENNITPDYLHYITNQIMKPILQLYALCLDELPNYDKDENYWVDIENELKVKEIYQDDIKRYNRIINLKLRMVKELLFDKYIDQLSEPKVKKTTVRKASKLLSTEKPEENSKKSKKSEILEEDTIINLLKTKESFVDLKVSAPQNAPKSTIEVRCKVIINKKTILDNKNTSISNKNKEIINSILTLIEYFENNNIEKVINIKLNNKPFIKAYKKAILDYKEFEKNENLDNNLVQDAIDTNDIGRMKSAISVLEYGKLLMKNHKFKFIE</sequence>
<dbReference type="Gene3D" id="3.90.1600.10">
    <property type="entry name" value="Palm domain of DNA polymerase"/>
    <property type="match status" value="1"/>
</dbReference>
<dbReference type="SMART" id="SM00486">
    <property type="entry name" value="POLBc"/>
    <property type="match status" value="1"/>
</dbReference>
<dbReference type="Gene3D" id="1.10.132.60">
    <property type="entry name" value="DNA polymerase family B, C-terminal domain"/>
    <property type="match status" value="1"/>
</dbReference>
<dbReference type="SUPFAM" id="SSF56672">
    <property type="entry name" value="DNA/RNA polymerases"/>
    <property type="match status" value="1"/>
</dbReference>
<keyword evidence="4" id="KW-0548">Nucleotidyltransferase</keyword>
<dbReference type="SUPFAM" id="SSF53098">
    <property type="entry name" value="Ribonuclease H-like"/>
    <property type="match status" value="1"/>
</dbReference>
<protein>
    <recommendedName>
        <fullName evidence="2">DNA-directed DNA polymerase</fullName>
        <ecNumber evidence="2">2.7.7.7</ecNumber>
    </recommendedName>
</protein>
<feature type="domain" description="DNA-directed DNA polymerase family B exonuclease" evidence="9">
    <location>
        <begin position="174"/>
        <end position="287"/>
    </location>
</feature>
<dbReference type="InterPro" id="IPR006172">
    <property type="entry name" value="DNA-dir_DNA_pol_B"/>
</dbReference>
<dbReference type="EC" id="2.7.7.7" evidence="2"/>
<dbReference type="Pfam" id="PF03104">
    <property type="entry name" value="DNA_pol_B_exo1"/>
    <property type="match status" value="2"/>
</dbReference>
<organism evidence="10">
    <name type="scientific">viral metagenome</name>
    <dbReference type="NCBI Taxonomy" id="1070528"/>
    <lineage>
        <taxon>unclassified sequences</taxon>
        <taxon>metagenomes</taxon>
        <taxon>organismal metagenomes</taxon>
    </lineage>
</organism>
<dbReference type="GO" id="GO:0003887">
    <property type="term" value="F:DNA-directed DNA polymerase activity"/>
    <property type="evidence" value="ECO:0007669"/>
    <property type="project" value="UniProtKB-KW"/>
</dbReference>
<evidence type="ECO:0000256" key="5">
    <source>
        <dbReference type="ARBA" id="ARBA00022932"/>
    </source>
</evidence>
<feature type="domain" description="DNA-directed DNA polymerase family B multifunctional" evidence="8">
    <location>
        <begin position="792"/>
        <end position="1091"/>
    </location>
</feature>
<dbReference type="PRINTS" id="PR00106">
    <property type="entry name" value="DNAPOLB"/>
</dbReference>
<dbReference type="Pfam" id="PF00136">
    <property type="entry name" value="DNA_pol_B"/>
    <property type="match status" value="2"/>
</dbReference>
<keyword evidence="5" id="KW-0239">DNA-directed DNA polymerase</keyword>
<evidence type="ECO:0000256" key="7">
    <source>
        <dbReference type="ARBA" id="ARBA00049244"/>
    </source>
</evidence>
<feature type="domain" description="DNA-directed DNA polymerase family B multifunctional" evidence="8">
    <location>
        <begin position="588"/>
        <end position="751"/>
    </location>
</feature>
<evidence type="ECO:0000313" key="10">
    <source>
        <dbReference type="EMBL" id="QHU07287.1"/>
    </source>
</evidence>
<accession>A0A6C0JS70</accession>
<dbReference type="InterPro" id="IPR036397">
    <property type="entry name" value="RNaseH_sf"/>
</dbReference>
<dbReference type="InterPro" id="IPR006134">
    <property type="entry name" value="DNA-dir_DNA_pol_B_multi_dom"/>
</dbReference>
<dbReference type="InterPro" id="IPR012337">
    <property type="entry name" value="RNaseH-like_sf"/>
</dbReference>
<comment type="similarity">
    <text evidence="1">Belongs to the DNA polymerase type-B family.</text>
</comment>
<dbReference type="InterPro" id="IPR043502">
    <property type="entry name" value="DNA/RNA_pol_sf"/>
</dbReference>
<feature type="domain" description="DNA-directed DNA polymerase family B exonuclease" evidence="9">
    <location>
        <begin position="370"/>
        <end position="524"/>
    </location>
</feature>
<dbReference type="EMBL" id="MN740684">
    <property type="protein sequence ID" value="QHU07287.1"/>
    <property type="molecule type" value="Genomic_DNA"/>
</dbReference>
<dbReference type="Gene3D" id="1.10.287.690">
    <property type="entry name" value="Helix hairpin bin"/>
    <property type="match status" value="1"/>
</dbReference>
<dbReference type="GO" id="GO:0000166">
    <property type="term" value="F:nucleotide binding"/>
    <property type="evidence" value="ECO:0007669"/>
    <property type="project" value="InterPro"/>
</dbReference>
<evidence type="ECO:0000256" key="3">
    <source>
        <dbReference type="ARBA" id="ARBA00022679"/>
    </source>
</evidence>
<evidence type="ECO:0000256" key="1">
    <source>
        <dbReference type="ARBA" id="ARBA00005755"/>
    </source>
</evidence>
<dbReference type="GO" id="GO:0045004">
    <property type="term" value="P:DNA replication proofreading"/>
    <property type="evidence" value="ECO:0007669"/>
    <property type="project" value="TreeGrafter"/>
</dbReference>
<dbReference type="PANTHER" id="PTHR10322">
    <property type="entry name" value="DNA POLYMERASE CATALYTIC SUBUNIT"/>
    <property type="match status" value="1"/>
</dbReference>
<dbReference type="InterPro" id="IPR050240">
    <property type="entry name" value="DNA_pol_type-B"/>
</dbReference>
<dbReference type="InterPro" id="IPR006133">
    <property type="entry name" value="DNA-dir_DNA_pol_B_exonuc"/>
</dbReference>
<dbReference type="InterPro" id="IPR042087">
    <property type="entry name" value="DNA_pol_B_thumb"/>
</dbReference>
<dbReference type="GO" id="GO:0043625">
    <property type="term" value="C:delta DNA polymerase complex"/>
    <property type="evidence" value="ECO:0007669"/>
    <property type="project" value="TreeGrafter"/>
</dbReference>
<name>A0A6C0JS70_9ZZZZ</name>
<dbReference type="InterPro" id="IPR017964">
    <property type="entry name" value="DNA-dir_DNA_pol_B_CS"/>
</dbReference>
<evidence type="ECO:0000256" key="6">
    <source>
        <dbReference type="ARBA" id="ARBA00023125"/>
    </source>
</evidence>
<evidence type="ECO:0000259" key="8">
    <source>
        <dbReference type="Pfam" id="PF00136"/>
    </source>
</evidence>
<dbReference type="GO" id="GO:0006297">
    <property type="term" value="P:nucleotide-excision repair, DNA gap filling"/>
    <property type="evidence" value="ECO:0007669"/>
    <property type="project" value="TreeGrafter"/>
</dbReference>
<dbReference type="PROSITE" id="PS00116">
    <property type="entry name" value="DNA_POLYMERASE_B"/>
    <property type="match status" value="1"/>
</dbReference>
<dbReference type="GO" id="GO:0008296">
    <property type="term" value="F:3'-5'-DNA exonuclease activity"/>
    <property type="evidence" value="ECO:0007669"/>
    <property type="project" value="TreeGrafter"/>
</dbReference>
<proteinExistence type="inferred from homology"/>